<feature type="transmembrane region" description="Helical" evidence="1">
    <location>
        <begin position="100"/>
        <end position="121"/>
    </location>
</feature>
<dbReference type="AlphaFoldDB" id="A0A1H3G8R1"/>
<feature type="transmembrane region" description="Helical" evidence="1">
    <location>
        <begin position="133"/>
        <end position="154"/>
    </location>
</feature>
<proteinExistence type="predicted"/>
<evidence type="ECO:0000313" key="2">
    <source>
        <dbReference type="EMBL" id="SDX99427.1"/>
    </source>
</evidence>
<organism evidence="2 3">
    <name type="scientific">Evansella caseinilytica</name>
    <dbReference type="NCBI Taxonomy" id="1503961"/>
    <lineage>
        <taxon>Bacteria</taxon>
        <taxon>Bacillati</taxon>
        <taxon>Bacillota</taxon>
        <taxon>Bacilli</taxon>
        <taxon>Bacillales</taxon>
        <taxon>Bacillaceae</taxon>
        <taxon>Evansella</taxon>
    </lineage>
</organism>
<dbReference type="InterPro" id="IPR009339">
    <property type="entry name" value="DUF998"/>
</dbReference>
<dbReference type="Proteomes" id="UP000198935">
    <property type="component" value="Unassembled WGS sequence"/>
</dbReference>
<feature type="transmembrane region" description="Helical" evidence="1">
    <location>
        <begin position="65"/>
        <end position="88"/>
    </location>
</feature>
<evidence type="ECO:0000313" key="3">
    <source>
        <dbReference type="Proteomes" id="UP000198935"/>
    </source>
</evidence>
<sequence>MKPTTIIEARKKQQALKLVRKVLLICGILSSLLYVGTDILAAMQWEGYSYTSQAVSELSAIGAPTRPFVVSLFSIYNVLVIAFGLGVLWGTKIGKRPLRVAGILLIGYGIVGQVTLLFFPMHLRGAEKSITDTMHATLTGVLVLFILLFIWFAAAALRKRFRLYSVGTILILFLFGILAGLNGSRLEAQLPTPWLGVMERVKIYSSMLWVLVLAIVLLQAESDQDDFGKRKQEKIS</sequence>
<accession>A0A1H3G8R1</accession>
<evidence type="ECO:0000256" key="1">
    <source>
        <dbReference type="SAM" id="Phobius"/>
    </source>
</evidence>
<name>A0A1H3G8R1_9BACI</name>
<keyword evidence="3" id="KW-1185">Reference proteome</keyword>
<dbReference type="Pfam" id="PF06197">
    <property type="entry name" value="DUF998"/>
    <property type="match status" value="1"/>
</dbReference>
<protein>
    <recommendedName>
        <fullName evidence="4">DUF998 domain-containing protein</fullName>
    </recommendedName>
</protein>
<gene>
    <name evidence="2" type="ORF">SAMN05421736_10198</name>
</gene>
<feature type="transmembrane region" description="Helical" evidence="1">
    <location>
        <begin position="201"/>
        <end position="220"/>
    </location>
</feature>
<feature type="transmembrane region" description="Helical" evidence="1">
    <location>
        <begin position="161"/>
        <end position="181"/>
    </location>
</feature>
<keyword evidence="1" id="KW-0812">Transmembrane</keyword>
<dbReference type="EMBL" id="FNPI01000001">
    <property type="protein sequence ID" value="SDX99427.1"/>
    <property type="molecule type" value="Genomic_DNA"/>
</dbReference>
<reference evidence="3" key="1">
    <citation type="submission" date="2016-10" db="EMBL/GenBank/DDBJ databases">
        <authorList>
            <person name="Varghese N."/>
            <person name="Submissions S."/>
        </authorList>
    </citation>
    <scope>NUCLEOTIDE SEQUENCE [LARGE SCALE GENOMIC DNA]</scope>
    <source>
        <strain evidence="3">SP</strain>
    </source>
</reference>
<keyword evidence="1" id="KW-1133">Transmembrane helix</keyword>
<keyword evidence="1" id="KW-0472">Membrane</keyword>
<feature type="transmembrane region" description="Helical" evidence="1">
    <location>
        <begin position="21"/>
        <end position="45"/>
    </location>
</feature>
<evidence type="ECO:0008006" key="4">
    <source>
        <dbReference type="Google" id="ProtNLM"/>
    </source>
</evidence>